<evidence type="ECO:0000256" key="1">
    <source>
        <dbReference type="SAM" id="MobiDB-lite"/>
    </source>
</evidence>
<evidence type="ECO:0000259" key="2">
    <source>
        <dbReference type="PROSITE" id="PS51724"/>
    </source>
</evidence>
<dbReference type="Proteomes" id="UP000547614">
    <property type="component" value="Unassembled WGS sequence"/>
</dbReference>
<feature type="domain" description="SPOR" evidence="2">
    <location>
        <begin position="151"/>
        <end position="227"/>
    </location>
</feature>
<dbReference type="GO" id="GO:0042834">
    <property type="term" value="F:peptidoglycan binding"/>
    <property type="evidence" value="ECO:0007669"/>
    <property type="project" value="InterPro"/>
</dbReference>
<dbReference type="PANTHER" id="PTHR38687">
    <property type="entry name" value="CELL DIVISION PROTEIN DEDD-RELATED"/>
    <property type="match status" value="1"/>
</dbReference>
<dbReference type="EMBL" id="JACHXP010000001">
    <property type="protein sequence ID" value="MBB3188839.1"/>
    <property type="molecule type" value="Genomic_DNA"/>
</dbReference>
<proteinExistence type="predicted"/>
<organism evidence="3 4">
    <name type="scientific">Halomonas cerina</name>
    <dbReference type="NCBI Taxonomy" id="447424"/>
    <lineage>
        <taxon>Bacteria</taxon>
        <taxon>Pseudomonadati</taxon>
        <taxon>Pseudomonadota</taxon>
        <taxon>Gammaproteobacteria</taxon>
        <taxon>Oceanospirillales</taxon>
        <taxon>Halomonadaceae</taxon>
        <taxon>Halomonas</taxon>
    </lineage>
</organism>
<dbReference type="InterPro" id="IPR007730">
    <property type="entry name" value="SPOR-like_dom"/>
</dbReference>
<dbReference type="InterPro" id="IPR036680">
    <property type="entry name" value="SPOR-like_sf"/>
</dbReference>
<dbReference type="Pfam" id="PF05036">
    <property type="entry name" value="SPOR"/>
    <property type="match status" value="1"/>
</dbReference>
<dbReference type="GO" id="GO:0032506">
    <property type="term" value="P:cytokinetic process"/>
    <property type="evidence" value="ECO:0007669"/>
    <property type="project" value="TreeGrafter"/>
</dbReference>
<dbReference type="Gene3D" id="3.30.70.1070">
    <property type="entry name" value="Sporulation related repeat"/>
    <property type="match status" value="1"/>
</dbReference>
<dbReference type="GO" id="GO:0030428">
    <property type="term" value="C:cell septum"/>
    <property type="evidence" value="ECO:0007669"/>
    <property type="project" value="TreeGrafter"/>
</dbReference>
<feature type="compositionally biased region" description="Low complexity" evidence="1">
    <location>
        <begin position="76"/>
        <end position="89"/>
    </location>
</feature>
<keyword evidence="4" id="KW-1185">Reference proteome</keyword>
<evidence type="ECO:0000313" key="4">
    <source>
        <dbReference type="Proteomes" id="UP000547614"/>
    </source>
</evidence>
<evidence type="ECO:0000313" key="3">
    <source>
        <dbReference type="EMBL" id="MBB3188839.1"/>
    </source>
</evidence>
<feature type="compositionally biased region" description="Basic and acidic residues" evidence="1">
    <location>
        <begin position="107"/>
        <end position="119"/>
    </location>
</feature>
<comment type="caution">
    <text evidence="3">The sequence shown here is derived from an EMBL/GenBank/DDBJ whole genome shotgun (WGS) entry which is preliminary data.</text>
</comment>
<dbReference type="PROSITE" id="PS51724">
    <property type="entry name" value="SPOR"/>
    <property type="match status" value="1"/>
</dbReference>
<feature type="region of interest" description="Disordered" evidence="1">
    <location>
        <begin position="25"/>
        <end position="156"/>
    </location>
</feature>
<reference evidence="3 4" key="1">
    <citation type="submission" date="2020-08" db="EMBL/GenBank/DDBJ databases">
        <title>Genomic Encyclopedia of Type Strains, Phase III (KMG-III): the genomes of soil and plant-associated and newly described type strains.</title>
        <authorList>
            <person name="Whitman W."/>
        </authorList>
    </citation>
    <scope>NUCLEOTIDE SEQUENCE [LARGE SCALE GENOMIC DNA]</scope>
    <source>
        <strain evidence="3 4">CECT 7282</strain>
    </source>
</reference>
<dbReference type="InterPro" id="IPR052521">
    <property type="entry name" value="Cell_div_SPOR-domain"/>
</dbReference>
<dbReference type="GO" id="GO:0032153">
    <property type="term" value="C:cell division site"/>
    <property type="evidence" value="ECO:0007669"/>
    <property type="project" value="TreeGrafter"/>
</dbReference>
<dbReference type="PANTHER" id="PTHR38687:SF1">
    <property type="entry name" value="CELL DIVISION PROTEIN DEDD"/>
    <property type="match status" value="1"/>
</dbReference>
<sequence length="229" mass="24546">MRERVSGAMILVALAVIFVPMLFDEPAPRDERPRPVMTIERPAEVERQDVPAPEPPDSLRGGTQAIDETPLEGVEAPDSAPSTTASATTVDNIEAMPGAVQQETPGEDAKADDATKAEDATEEDPIAALARAADERLAAEETAPTESPRQAAEGGEWAVQVGSFGEPGNAERLQARLESQGFPAYRRPRDNDLTSVYVGPYDSSEVAEVVMAELKAKINLQGLLVRTER</sequence>
<gene>
    <name evidence="3" type="ORF">FHR94_000057</name>
</gene>
<protein>
    <submittedName>
        <fullName evidence="3">DedD protein</fullName>
    </submittedName>
</protein>
<name>A0A839V5J2_9GAMM</name>
<dbReference type="AlphaFoldDB" id="A0A839V5J2"/>
<accession>A0A839V5J2</accession>
<dbReference type="SUPFAM" id="SSF110997">
    <property type="entry name" value="Sporulation related repeat"/>
    <property type="match status" value="1"/>
</dbReference>